<reference evidence="2 3" key="1">
    <citation type="submission" date="2014-04" db="EMBL/GenBank/DDBJ databases">
        <authorList>
            <person name="Bishop-Lilly K.A."/>
            <person name="Broomall S.M."/>
            <person name="Chain P.S."/>
            <person name="Chertkov O."/>
            <person name="Coyne S.R."/>
            <person name="Daligault H.E."/>
            <person name="Davenport K.W."/>
            <person name="Erkkila T."/>
            <person name="Frey K.G."/>
            <person name="Gibbons H.S."/>
            <person name="Gu W."/>
            <person name="Jaissle J."/>
            <person name="Johnson S.L."/>
            <person name="Koroleva G.I."/>
            <person name="Ladner J.T."/>
            <person name="Lo C.-C."/>
            <person name="Minogue T.D."/>
            <person name="Munk C."/>
            <person name="Palacios G.F."/>
            <person name="Redden C.L."/>
            <person name="Rosenzweig C.N."/>
            <person name="Scholz M.B."/>
            <person name="Teshima H."/>
            <person name="Xu Y."/>
        </authorList>
    </citation>
    <scope>NUCLEOTIDE SEQUENCE [LARGE SCALE GENOMIC DNA]</scope>
    <source>
        <strain evidence="3">gladioli</strain>
    </source>
</reference>
<name>A0AAW3FCE7_BURGA</name>
<proteinExistence type="predicted"/>
<dbReference type="RefSeq" id="WP_059443233.1">
    <property type="nucleotide sequence ID" value="NZ_JAHPMB010000026.1"/>
</dbReference>
<dbReference type="EMBL" id="JPGG01000012">
    <property type="protein sequence ID" value="KGC20262.1"/>
    <property type="molecule type" value="Genomic_DNA"/>
</dbReference>
<dbReference type="AlphaFoldDB" id="A0AAW3FCE7"/>
<accession>A0AAW3FCE7</accession>
<organism evidence="2 3">
    <name type="scientific">Burkholderia gladioli</name>
    <name type="common">Pseudomonas marginata</name>
    <name type="synonym">Phytomonas marginata</name>
    <dbReference type="NCBI Taxonomy" id="28095"/>
    <lineage>
        <taxon>Bacteria</taxon>
        <taxon>Pseudomonadati</taxon>
        <taxon>Pseudomonadota</taxon>
        <taxon>Betaproteobacteria</taxon>
        <taxon>Burkholderiales</taxon>
        <taxon>Burkholderiaceae</taxon>
        <taxon>Burkholderia</taxon>
    </lineage>
</organism>
<feature type="region of interest" description="Disordered" evidence="1">
    <location>
        <begin position="135"/>
        <end position="162"/>
    </location>
</feature>
<sequence>MGTRKRAAAVDVGLVNTEQLPPDFSACMLLTVFDAPLFIRRNFVDITGSITAALMLTYAVDLYSSHEPVVTPDRQGWFKLTAEEWRRETGMTRSEQATARRALRERGLVEERRVGMPARVLTRVDFDALGAAMQADSESREARQAQRRSVDTLWEDSHADAV</sequence>
<evidence type="ECO:0000313" key="2">
    <source>
        <dbReference type="EMBL" id="KGC20262.1"/>
    </source>
</evidence>
<protein>
    <submittedName>
        <fullName evidence="2">Uncharacterized protein</fullName>
    </submittedName>
</protein>
<dbReference type="Proteomes" id="UP000029590">
    <property type="component" value="Unassembled WGS sequence"/>
</dbReference>
<evidence type="ECO:0000313" key="3">
    <source>
        <dbReference type="Proteomes" id="UP000029590"/>
    </source>
</evidence>
<evidence type="ECO:0000256" key="1">
    <source>
        <dbReference type="SAM" id="MobiDB-lite"/>
    </source>
</evidence>
<feature type="compositionally biased region" description="Basic and acidic residues" evidence="1">
    <location>
        <begin position="137"/>
        <end position="162"/>
    </location>
</feature>
<gene>
    <name evidence="2" type="ORF">DM48_7915</name>
</gene>
<comment type="caution">
    <text evidence="2">The sequence shown here is derived from an EMBL/GenBank/DDBJ whole genome shotgun (WGS) entry which is preliminary data.</text>
</comment>